<comment type="caution">
    <text evidence="2">The sequence shown here is derived from an EMBL/GenBank/DDBJ whole genome shotgun (WGS) entry which is preliminary data.</text>
</comment>
<name>A0AAN8ZWS0_9MAGN</name>
<proteinExistence type="predicted"/>
<keyword evidence="3" id="KW-1185">Reference proteome</keyword>
<reference evidence="2 3" key="1">
    <citation type="submission" date="2023-12" db="EMBL/GenBank/DDBJ databases">
        <title>A high-quality genome assembly for Dillenia turbinata (Dilleniales).</title>
        <authorList>
            <person name="Chanderbali A."/>
        </authorList>
    </citation>
    <scope>NUCLEOTIDE SEQUENCE [LARGE SCALE GENOMIC DNA]</scope>
    <source>
        <strain evidence="2">LSX21</strain>
        <tissue evidence="2">Leaf</tissue>
    </source>
</reference>
<evidence type="ECO:0000313" key="2">
    <source>
        <dbReference type="EMBL" id="KAK6947940.1"/>
    </source>
</evidence>
<dbReference type="Proteomes" id="UP001370490">
    <property type="component" value="Unassembled WGS sequence"/>
</dbReference>
<dbReference type="EMBL" id="JBAMMX010000001">
    <property type="protein sequence ID" value="KAK6947940.1"/>
    <property type="molecule type" value="Genomic_DNA"/>
</dbReference>
<evidence type="ECO:0000256" key="1">
    <source>
        <dbReference type="SAM" id="MobiDB-lite"/>
    </source>
</evidence>
<gene>
    <name evidence="2" type="ORF">RJ641_001413</name>
</gene>
<sequence length="195" mass="21918">MGCGSSKRIEASVDVYRPAPTSFAVFDINAIEEPWRKLEDADKQHSKKTSSVPDPILEKLNAIESDTPHTWSEVSKALENLKPTLHNNPATNPIPPRQQEKPGNLPPPAQERIKQQPSREQSKSFSIHTLEELDQKLSTPKTIKTALELRKTESMRLSGPKRSDQDSAPVPVASEGFKSNTEFMILCEWNNPFDY</sequence>
<organism evidence="2 3">
    <name type="scientific">Dillenia turbinata</name>
    <dbReference type="NCBI Taxonomy" id="194707"/>
    <lineage>
        <taxon>Eukaryota</taxon>
        <taxon>Viridiplantae</taxon>
        <taxon>Streptophyta</taxon>
        <taxon>Embryophyta</taxon>
        <taxon>Tracheophyta</taxon>
        <taxon>Spermatophyta</taxon>
        <taxon>Magnoliopsida</taxon>
        <taxon>eudicotyledons</taxon>
        <taxon>Gunneridae</taxon>
        <taxon>Pentapetalae</taxon>
        <taxon>Dilleniales</taxon>
        <taxon>Dilleniaceae</taxon>
        <taxon>Dillenia</taxon>
    </lineage>
</organism>
<dbReference type="AlphaFoldDB" id="A0AAN8ZWS0"/>
<protein>
    <submittedName>
        <fullName evidence="2">Uncharacterized protein</fullName>
    </submittedName>
</protein>
<evidence type="ECO:0000313" key="3">
    <source>
        <dbReference type="Proteomes" id="UP001370490"/>
    </source>
</evidence>
<feature type="compositionally biased region" description="Polar residues" evidence="1">
    <location>
        <begin position="115"/>
        <end position="127"/>
    </location>
</feature>
<accession>A0AAN8ZWS0</accession>
<feature type="region of interest" description="Disordered" evidence="1">
    <location>
        <begin position="63"/>
        <end position="175"/>
    </location>
</feature>